<dbReference type="Gene3D" id="3.40.30.10">
    <property type="entry name" value="Glutaredoxin"/>
    <property type="match status" value="1"/>
</dbReference>
<evidence type="ECO:0000256" key="4">
    <source>
        <dbReference type="ARBA" id="ARBA00023157"/>
    </source>
</evidence>
<name>A0A0F6W128_9BACT</name>
<reference evidence="9 10" key="1">
    <citation type="submission" date="2015-03" db="EMBL/GenBank/DDBJ databases">
        <title>Genome assembly of Sandaracinus amylolyticus DSM 53668.</title>
        <authorList>
            <person name="Sharma G."/>
            <person name="Subramanian S."/>
        </authorList>
    </citation>
    <scope>NUCLEOTIDE SEQUENCE [LARGE SCALE GENOMIC DNA]</scope>
    <source>
        <strain evidence="9 10">DSM 53668</strain>
    </source>
</reference>
<dbReference type="Proteomes" id="UP000034883">
    <property type="component" value="Chromosome"/>
</dbReference>
<dbReference type="InterPro" id="IPR005746">
    <property type="entry name" value="Thioredoxin"/>
</dbReference>
<dbReference type="GO" id="GO:0005829">
    <property type="term" value="C:cytosol"/>
    <property type="evidence" value="ECO:0007669"/>
    <property type="project" value="TreeGrafter"/>
</dbReference>
<evidence type="ECO:0000256" key="2">
    <source>
        <dbReference type="ARBA" id="ARBA00022448"/>
    </source>
</evidence>
<dbReference type="Pfam" id="PF00085">
    <property type="entry name" value="Thioredoxin"/>
    <property type="match status" value="1"/>
</dbReference>
<evidence type="ECO:0000259" key="8">
    <source>
        <dbReference type="PROSITE" id="PS51352"/>
    </source>
</evidence>
<dbReference type="RefSeq" id="WP_053232033.1">
    <property type="nucleotide sequence ID" value="NZ_CP011125.1"/>
</dbReference>
<protein>
    <recommendedName>
        <fullName evidence="6">Thioredoxin</fullName>
    </recommendedName>
</protein>
<dbReference type="GO" id="GO:0045454">
    <property type="term" value="P:cell redox homeostasis"/>
    <property type="evidence" value="ECO:0007669"/>
    <property type="project" value="TreeGrafter"/>
</dbReference>
<keyword evidence="10" id="KW-1185">Reference proteome</keyword>
<proteinExistence type="inferred from homology"/>
<dbReference type="PROSITE" id="PS51352">
    <property type="entry name" value="THIOREDOXIN_2"/>
    <property type="match status" value="1"/>
</dbReference>
<dbReference type="CDD" id="cd02947">
    <property type="entry name" value="TRX_family"/>
    <property type="match status" value="1"/>
</dbReference>
<keyword evidence="4 7" id="KW-1015">Disulfide bond</keyword>
<evidence type="ECO:0000313" key="9">
    <source>
        <dbReference type="EMBL" id="AKF04723.1"/>
    </source>
</evidence>
<dbReference type="PANTHER" id="PTHR45663:SF11">
    <property type="entry name" value="GEO12009P1"/>
    <property type="match status" value="1"/>
</dbReference>
<accession>A0A0F6W128</accession>
<organism evidence="9 10">
    <name type="scientific">Sandaracinus amylolyticus</name>
    <dbReference type="NCBI Taxonomy" id="927083"/>
    <lineage>
        <taxon>Bacteria</taxon>
        <taxon>Pseudomonadati</taxon>
        <taxon>Myxococcota</taxon>
        <taxon>Polyangia</taxon>
        <taxon>Polyangiales</taxon>
        <taxon>Sandaracinaceae</taxon>
        <taxon>Sandaracinus</taxon>
    </lineage>
</organism>
<dbReference type="InterPro" id="IPR036249">
    <property type="entry name" value="Thioredoxin-like_sf"/>
</dbReference>
<feature type="disulfide bond" description="Redox-active" evidence="7">
    <location>
        <begin position="33"/>
        <end position="36"/>
    </location>
</feature>
<sequence>MTKHLISVDDLGFDVDVLGSELPVLVEATSRWCGPCRAQHVILERIAAQLAGRVRVVLLDIEQAPVTTVRLGIRGTPTIMLFAGGREIARQTGLTPETIVRRMIEPALAA</sequence>
<dbReference type="PANTHER" id="PTHR45663">
    <property type="entry name" value="GEO12009P1"/>
    <property type="match status" value="1"/>
</dbReference>
<evidence type="ECO:0000256" key="5">
    <source>
        <dbReference type="ARBA" id="ARBA00023284"/>
    </source>
</evidence>
<evidence type="ECO:0000313" key="10">
    <source>
        <dbReference type="Proteomes" id="UP000034883"/>
    </source>
</evidence>
<evidence type="ECO:0000256" key="3">
    <source>
        <dbReference type="ARBA" id="ARBA00022982"/>
    </source>
</evidence>
<dbReference type="AlphaFoldDB" id="A0A0F6W128"/>
<evidence type="ECO:0000256" key="1">
    <source>
        <dbReference type="ARBA" id="ARBA00008987"/>
    </source>
</evidence>
<keyword evidence="3" id="KW-0249">Electron transport</keyword>
<evidence type="ECO:0000256" key="6">
    <source>
        <dbReference type="PIRNR" id="PIRNR000077"/>
    </source>
</evidence>
<keyword evidence="5 7" id="KW-0676">Redox-active center</keyword>
<comment type="similarity">
    <text evidence="1 6">Belongs to the thioredoxin family.</text>
</comment>
<evidence type="ECO:0000256" key="7">
    <source>
        <dbReference type="PIRSR" id="PIRSR000077-4"/>
    </source>
</evidence>
<feature type="domain" description="Thioredoxin" evidence="8">
    <location>
        <begin position="2"/>
        <end position="109"/>
    </location>
</feature>
<keyword evidence="2" id="KW-0813">Transport</keyword>
<dbReference type="KEGG" id="samy:DB32_001872"/>
<dbReference type="STRING" id="927083.DB32_001872"/>
<gene>
    <name evidence="9" type="ORF">DB32_001872</name>
</gene>
<dbReference type="PIRSF" id="PIRSF000077">
    <property type="entry name" value="Thioredoxin"/>
    <property type="match status" value="1"/>
</dbReference>
<dbReference type="InterPro" id="IPR013766">
    <property type="entry name" value="Thioredoxin_domain"/>
</dbReference>
<dbReference type="SUPFAM" id="SSF52833">
    <property type="entry name" value="Thioredoxin-like"/>
    <property type="match status" value="1"/>
</dbReference>
<dbReference type="GO" id="GO:0015035">
    <property type="term" value="F:protein-disulfide reductase activity"/>
    <property type="evidence" value="ECO:0007669"/>
    <property type="project" value="InterPro"/>
</dbReference>
<dbReference type="EMBL" id="CP011125">
    <property type="protein sequence ID" value="AKF04723.1"/>
    <property type="molecule type" value="Genomic_DNA"/>
</dbReference>
<dbReference type="OrthoDB" id="9790390at2"/>